<dbReference type="Proteomes" id="UP001152803">
    <property type="component" value="Unassembled WGS sequence"/>
</dbReference>
<feature type="compositionally biased region" description="Basic and acidic residues" evidence="1">
    <location>
        <begin position="156"/>
        <end position="173"/>
    </location>
</feature>
<organism evidence="2 3">
    <name type="scientific">Conger conger</name>
    <name type="common">Conger eel</name>
    <name type="synonym">Muraena conger</name>
    <dbReference type="NCBI Taxonomy" id="82655"/>
    <lineage>
        <taxon>Eukaryota</taxon>
        <taxon>Metazoa</taxon>
        <taxon>Chordata</taxon>
        <taxon>Craniata</taxon>
        <taxon>Vertebrata</taxon>
        <taxon>Euteleostomi</taxon>
        <taxon>Actinopterygii</taxon>
        <taxon>Neopterygii</taxon>
        <taxon>Teleostei</taxon>
        <taxon>Anguilliformes</taxon>
        <taxon>Congridae</taxon>
        <taxon>Conger</taxon>
    </lineage>
</organism>
<feature type="region of interest" description="Disordered" evidence="1">
    <location>
        <begin position="644"/>
        <end position="672"/>
    </location>
</feature>
<sequence>MAATASASPMEGDGCENVAEVQAAVLESATGPAEEEQTAGEAMPASDQHPTDGKSKPASEKIWGSFLKNSGLGKVMGGRKKKEQVAGGVDASVEGVEQEKTTTNQEEGASTPLSPNEQGSGQAPNMEGAGSQEKCIEKELDGEEAAQEQKPSSSSKDAKPKQGEKSSVRDFIRKPVAKIFSHRSTEKKDCGAEAPKHGKTRSKSLDRLEDPEACASALDQTDDSQVGGEPHKSAHHSARHMKRWHSFKKLMAQKSLKKSTEDHKDVEGAEGAEGPSSDTQLESETLDSAGKLDHTGQRRWKLKRSWTFQGLKRDPSVVGIHKPKGSEKDSLDNPKGEDTHANDDQGAVASSEETKSTGEAEMQEKGSQEREEEKGLAAQRTKSVDHHANEIWTTFKKRVIPKSKRASDGGGGTGGGGEEEGAGEHEQAEDQSGREHGKSSKSKRTHFNRAVSLKNFIMRKGKSTSVDLGEAPAGQKEEGAESTGDTSASAPVTENIKEGESPADQAVASEPEAPAAIQNGGDEKTEAVDTNRQTSTGQESEKGHPDTKEEAQAEPALEAACGETKGHKENGSSGAGCDRKGSAMEGEDENHKDIMAHDHEIIPQEDGPQEIATQEDINSQEAVHQIENACCSGSKDEASLNQEQCSDGKTCSGNPVAQSEKMAGKVKPHKEH</sequence>
<proteinExistence type="predicted"/>
<feature type="compositionally biased region" description="Basic residues" evidence="1">
    <location>
        <begin position="233"/>
        <end position="248"/>
    </location>
</feature>
<feature type="region of interest" description="Disordered" evidence="1">
    <location>
        <begin position="1"/>
        <end position="590"/>
    </location>
</feature>
<gene>
    <name evidence="2" type="ORF">COCON_G00187430</name>
</gene>
<name>A0A9Q1HQ17_CONCO</name>
<feature type="compositionally biased region" description="Polar residues" evidence="1">
    <location>
        <begin position="483"/>
        <end position="492"/>
    </location>
</feature>
<accession>A0A9Q1HQ17</accession>
<protein>
    <submittedName>
        <fullName evidence="2">Uncharacterized protein</fullName>
    </submittedName>
</protein>
<feature type="compositionally biased region" description="Basic and acidic residues" evidence="1">
    <location>
        <begin position="258"/>
        <end position="267"/>
    </location>
</feature>
<dbReference type="OrthoDB" id="8960082at2759"/>
<feature type="compositionally biased region" description="Basic and acidic residues" evidence="1">
    <location>
        <begin position="183"/>
        <end position="196"/>
    </location>
</feature>
<dbReference type="EMBL" id="JAFJMO010000014">
    <property type="protein sequence ID" value="KAJ8256591.1"/>
    <property type="molecule type" value="Genomic_DNA"/>
</dbReference>
<evidence type="ECO:0000313" key="2">
    <source>
        <dbReference type="EMBL" id="KAJ8256591.1"/>
    </source>
</evidence>
<feature type="compositionally biased region" description="Basic and acidic residues" evidence="1">
    <location>
        <begin position="539"/>
        <end position="551"/>
    </location>
</feature>
<feature type="compositionally biased region" description="Basic and acidic residues" evidence="1">
    <location>
        <begin position="352"/>
        <end position="375"/>
    </location>
</feature>
<feature type="compositionally biased region" description="Basic and acidic residues" evidence="1">
    <location>
        <begin position="422"/>
        <end position="438"/>
    </location>
</feature>
<dbReference type="AlphaFoldDB" id="A0A9Q1HQ17"/>
<feature type="compositionally biased region" description="Polar residues" evidence="1">
    <location>
        <begin position="644"/>
        <end position="657"/>
    </location>
</feature>
<comment type="caution">
    <text evidence="2">The sequence shown here is derived from an EMBL/GenBank/DDBJ whole genome shotgun (WGS) entry which is preliminary data.</text>
</comment>
<reference evidence="2" key="1">
    <citation type="journal article" date="2023" name="Science">
        <title>Genome structures resolve the early diversification of teleost fishes.</title>
        <authorList>
            <person name="Parey E."/>
            <person name="Louis A."/>
            <person name="Montfort J."/>
            <person name="Bouchez O."/>
            <person name="Roques C."/>
            <person name="Iampietro C."/>
            <person name="Lluch J."/>
            <person name="Castinel A."/>
            <person name="Donnadieu C."/>
            <person name="Desvignes T."/>
            <person name="Floi Bucao C."/>
            <person name="Jouanno E."/>
            <person name="Wen M."/>
            <person name="Mejri S."/>
            <person name="Dirks R."/>
            <person name="Jansen H."/>
            <person name="Henkel C."/>
            <person name="Chen W.J."/>
            <person name="Zahm M."/>
            <person name="Cabau C."/>
            <person name="Klopp C."/>
            <person name="Thompson A.W."/>
            <person name="Robinson-Rechavi M."/>
            <person name="Braasch I."/>
            <person name="Lecointre G."/>
            <person name="Bobe J."/>
            <person name="Postlethwait J.H."/>
            <person name="Berthelot C."/>
            <person name="Roest Crollius H."/>
            <person name="Guiguen Y."/>
        </authorList>
    </citation>
    <scope>NUCLEOTIDE SEQUENCE</scope>
    <source>
        <strain evidence="2">Concon-B</strain>
    </source>
</reference>
<feature type="compositionally biased region" description="Basic and acidic residues" evidence="1">
    <location>
        <begin position="49"/>
        <end position="59"/>
    </location>
</feature>
<evidence type="ECO:0000256" key="1">
    <source>
        <dbReference type="SAM" id="MobiDB-lite"/>
    </source>
</evidence>
<feature type="compositionally biased region" description="Polar residues" evidence="1">
    <location>
        <begin position="101"/>
        <end position="123"/>
    </location>
</feature>
<evidence type="ECO:0000313" key="3">
    <source>
        <dbReference type="Proteomes" id="UP001152803"/>
    </source>
</evidence>
<keyword evidence="3" id="KW-1185">Reference proteome</keyword>
<feature type="compositionally biased region" description="Basic residues" evidence="1">
    <location>
        <begin position="395"/>
        <end position="404"/>
    </location>
</feature>
<feature type="compositionally biased region" description="Basic and acidic residues" evidence="1">
    <location>
        <begin position="324"/>
        <end position="343"/>
    </location>
</feature>